<keyword evidence="2" id="KW-0472">Membrane</keyword>
<evidence type="ECO:0000313" key="4">
    <source>
        <dbReference type="Proteomes" id="UP001212997"/>
    </source>
</evidence>
<feature type="compositionally biased region" description="Polar residues" evidence="1">
    <location>
        <begin position="221"/>
        <end position="241"/>
    </location>
</feature>
<dbReference type="AlphaFoldDB" id="A0AAD5YN18"/>
<proteinExistence type="predicted"/>
<reference evidence="3" key="1">
    <citation type="submission" date="2022-07" db="EMBL/GenBank/DDBJ databases">
        <title>Genome Sequence of Physisporinus lineatus.</title>
        <authorList>
            <person name="Buettner E."/>
        </authorList>
    </citation>
    <scope>NUCLEOTIDE SEQUENCE</scope>
    <source>
        <strain evidence="3">VT162</strain>
    </source>
</reference>
<comment type="caution">
    <text evidence="3">The sequence shown here is derived from an EMBL/GenBank/DDBJ whole genome shotgun (WGS) entry which is preliminary data.</text>
</comment>
<dbReference type="EMBL" id="JANAWD010000026">
    <property type="protein sequence ID" value="KAJ3490567.1"/>
    <property type="molecule type" value="Genomic_DNA"/>
</dbReference>
<organism evidence="3 4">
    <name type="scientific">Meripilus lineatus</name>
    <dbReference type="NCBI Taxonomy" id="2056292"/>
    <lineage>
        <taxon>Eukaryota</taxon>
        <taxon>Fungi</taxon>
        <taxon>Dikarya</taxon>
        <taxon>Basidiomycota</taxon>
        <taxon>Agaricomycotina</taxon>
        <taxon>Agaricomycetes</taxon>
        <taxon>Polyporales</taxon>
        <taxon>Meripilaceae</taxon>
        <taxon>Meripilus</taxon>
    </lineage>
</organism>
<keyword evidence="4" id="KW-1185">Reference proteome</keyword>
<feature type="region of interest" description="Disordered" evidence="1">
    <location>
        <begin position="111"/>
        <end position="241"/>
    </location>
</feature>
<accession>A0AAD5YN18</accession>
<evidence type="ECO:0000256" key="1">
    <source>
        <dbReference type="SAM" id="MobiDB-lite"/>
    </source>
</evidence>
<feature type="compositionally biased region" description="Polar residues" evidence="1">
    <location>
        <begin position="178"/>
        <end position="194"/>
    </location>
</feature>
<dbReference type="Proteomes" id="UP001212997">
    <property type="component" value="Unassembled WGS sequence"/>
</dbReference>
<evidence type="ECO:0000256" key="2">
    <source>
        <dbReference type="SAM" id="Phobius"/>
    </source>
</evidence>
<protein>
    <submittedName>
        <fullName evidence="3">Uncharacterized protein</fullName>
    </submittedName>
</protein>
<keyword evidence="2" id="KW-0812">Transmembrane</keyword>
<feature type="transmembrane region" description="Helical" evidence="2">
    <location>
        <begin position="58"/>
        <end position="84"/>
    </location>
</feature>
<gene>
    <name evidence="3" type="ORF">NLI96_g1369</name>
</gene>
<name>A0AAD5YN18_9APHY</name>
<evidence type="ECO:0000313" key="3">
    <source>
        <dbReference type="EMBL" id="KAJ3490567.1"/>
    </source>
</evidence>
<keyword evidence="2" id="KW-1133">Transmembrane helix</keyword>
<sequence>MYRRYATLHLLATIAAFSVAAVWIAISASRHSQAKTKCTTDFFPINSDSEGDTLCDIFPWVDIGIMGGLWVLLAIVQLYLYVIVSSYGSGQRKDHEKYDSMYDATKPLTSDIPLSTRADPWDSQTPANPLLRDAGNHSRHSSVASVSTVMADKPQQPRDFGGYEQNSYPPSFPHHARTQSPGPTPLSNEYFSTGYSGGGVNAPQPSQPHPAEGSFRRKTPRYQQPQSEDFNVTTVLTKRRY</sequence>